<dbReference type="Proteomes" id="UP000517252">
    <property type="component" value="Unassembled WGS sequence"/>
</dbReference>
<dbReference type="OrthoDB" id="410701at2759"/>
<accession>A0A6V8QUY9</accession>
<comment type="caution">
    <text evidence="2">The sequence shown here is derived from an EMBL/GenBank/DDBJ whole genome shotgun (WGS) entry which is preliminary data.</text>
</comment>
<evidence type="ECO:0000313" key="2">
    <source>
        <dbReference type="EMBL" id="GFP56464.1"/>
    </source>
</evidence>
<comment type="similarity">
    <text evidence="1">Belongs to the enoyl-CoA hydratase/isomerase family.</text>
</comment>
<dbReference type="Gene3D" id="3.90.226.10">
    <property type="entry name" value="2-enoyl-CoA Hydratase, Chain A, domain 1"/>
    <property type="match status" value="1"/>
</dbReference>
<dbReference type="SUPFAM" id="SSF52096">
    <property type="entry name" value="ClpP/crotonase"/>
    <property type="match status" value="1"/>
</dbReference>
<dbReference type="InterPro" id="IPR029045">
    <property type="entry name" value="ClpP/crotonase-like_dom_sf"/>
</dbReference>
<dbReference type="PANTHER" id="PTHR43802:SF1">
    <property type="entry name" value="IP11341P-RELATED"/>
    <property type="match status" value="1"/>
</dbReference>
<protein>
    <submittedName>
        <fullName evidence="2">Crotonyl-CoA hydratase</fullName>
    </submittedName>
</protein>
<dbReference type="InterPro" id="IPR001753">
    <property type="entry name" value="Enoyl-CoA_hydra/iso"/>
</dbReference>
<dbReference type="AlphaFoldDB" id="A0A6V8QUY9"/>
<evidence type="ECO:0000313" key="3">
    <source>
        <dbReference type="Proteomes" id="UP000517252"/>
    </source>
</evidence>
<name>A0A6V8QUY9_TRIAP</name>
<organism evidence="2 3">
    <name type="scientific">Trichoderma asperellum</name>
    <name type="common">Filamentous fungus</name>
    <dbReference type="NCBI Taxonomy" id="101201"/>
    <lineage>
        <taxon>Eukaryota</taxon>
        <taxon>Fungi</taxon>
        <taxon>Dikarya</taxon>
        <taxon>Ascomycota</taxon>
        <taxon>Pezizomycotina</taxon>
        <taxon>Sordariomycetes</taxon>
        <taxon>Hypocreomycetidae</taxon>
        <taxon>Hypocreales</taxon>
        <taxon>Hypocreaceae</taxon>
        <taxon>Trichoderma</taxon>
    </lineage>
</organism>
<dbReference type="Pfam" id="PF00378">
    <property type="entry name" value="ECH_1"/>
    <property type="match status" value="1"/>
</dbReference>
<proteinExistence type="inferred from homology"/>
<gene>
    <name evidence="2" type="ORF">TASIC1_0006063400</name>
</gene>
<sequence length="153" mass="16463">MDMRFAGPEAQFGAPVAAVGVIHVGGLQQLVRLIGPGRASEYLLAAAQVSASEAARVGWVNSVHPTVEALQGHVDKIAARIALFPIEALRATKASIAEQAPPKAAFENDLVRFNQLAALPQTSVNLETVLRLSQNQSKSWEENLNNNIVRQLY</sequence>
<dbReference type="EMBL" id="BLZH01000006">
    <property type="protein sequence ID" value="GFP56464.1"/>
    <property type="molecule type" value="Genomic_DNA"/>
</dbReference>
<dbReference type="CDD" id="cd06558">
    <property type="entry name" value="crotonase-like"/>
    <property type="match status" value="1"/>
</dbReference>
<dbReference type="PANTHER" id="PTHR43802">
    <property type="entry name" value="ENOYL-COA HYDRATASE"/>
    <property type="match status" value="1"/>
</dbReference>
<evidence type="ECO:0000256" key="1">
    <source>
        <dbReference type="ARBA" id="ARBA00005254"/>
    </source>
</evidence>
<reference evidence="2 3" key="1">
    <citation type="submission" date="2020-07" db="EMBL/GenBank/DDBJ databases">
        <title>Trichoderma asperellum IC-1 whole genome shotgun sequence.</title>
        <authorList>
            <person name="Kanamasa S."/>
            <person name="Takahashi H."/>
        </authorList>
    </citation>
    <scope>NUCLEOTIDE SEQUENCE [LARGE SCALE GENOMIC DNA]</scope>
    <source>
        <strain evidence="2 3">IC-1</strain>
    </source>
</reference>